<dbReference type="PANTHER" id="PTHR43443">
    <property type="entry name" value="3-HEXULOSE-6-PHOSPHATE ISOMERASE"/>
    <property type="match status" value="1"/>
</dbReference>
<dbReference type="KEGG" id="mcub:MCBB_1608"/>
<dbReference type="SUPFAM" id="SSF53697">
    <property type="entry name" value="SIS domain"/>
    <property type="match status" value="1"/>
</dbReference>
<evidence type="ECO:0000313" key="3">
    <source>
        <dbReference type="EMBL" id="SCG86163.1"/>
    </source>
</evidence>
<dbReference type="AlphaFoldDB" id="A0A1D3L3M9"/>
<dbReference type="PATRIC" id="fig|129848.4.peg.1643"/>
<evidence type="ECO:0000256" key="1">
    <source>
        <dbReference type="ARBA" id="ARBA00009235"/>
    </source>
</evidence>
<dbReference type="RefSeq" id="WP_071907249.1">
    <property type="nucleotide sequence ID" value="NZ_LT607756.1"/>
</dbReference>
<dbReference type="PROSITE" id="PS51464">
    <property type="entry name" value="SIS"/>
    <property type="match status" value="1"/>
</dbReference>
<dbReference type="OrthoDB" id="350569at2157"/>
<dbReference type="NCBIfam" id="TIGR03127">
    <property type="entry name" value="RuMP_HxlB"/>
    <property type="match status" value="1"/>
</dbReference>
<evidence type="ECO:0000313" key="4">
    <source>
        <dbReference type="Proteomes" id="UP000094707"/>
    </source>
</evidence>
<accession>A0A1D3L3M9</accession>
<sequence>MEYIKKTAENITKHALKVIDLINEEEVDKMIDCILNAESIFIVGSGRSELMGMAFAMRLMHLGFSVHVVGDVTTPAIKDTDCLIAISGSGETKAVTMAAETASETGANVVAITATTTSTLGKRSDVVVNIESKTKDPGKQPWKHYTSHVLKGEYDDLTPMGTLFEDSTHLFLDGLIAEFMARLGKKEVDLKKRHATIE</sequence>
<dbReference type="STRING" id="118062.MCBB_1608"/>
<name>A0A1D3L3M9_9EURY</name>
<dbReference type="GeneID" id="30412446"/>
<dbReference type="Pfam" id="PF01380">
    <property type="entry name" value="SIS"/>
    <property type="match status" value="1"/>
</dbReference>
<dbReference type="GO" id="GO:0016853">
    <property type="term" value="F:isomerase activity"/>
    <property type="evidence" value="ECO:0007669"/>
    <property type="project" value="InterPro"/>
</dbReference>
<keyword evidence="4" id="KW-1185">Reference proteome</keyword>
<gene>
    <name evidence="3" type="ORF">MCBB_1608</name>
</gene>
<dbReference type="CDD" id="cd05005">
    <property type="entry name" value="SIS_PHI"/>
    <property type="match status" value="1"/>
</dbReference>
<protein>
    <recommendedName>
        <fullName evidence="2">SIS domain-containing protein</fullName>
    </recommendedName>
</protein>
<dbReference type="Proteomes" id="UP000094707">
    <property type="component" value="Chromosome I"/>
</dbReference>
<feature type="domain" description="SIS" evidence="2">
    <location>
        <begin position="30"/>
        <end position="185"/>
    </location>
</feature>
<dbReference type="GO" id="GO:1901135">
    <property type="term" value="P:carbohydrate derivative metabolic process"/>
    <property type="evidence" value="ECO:0007669"/>
    <property type="project" value="InterPro"/>
</dbReference>
<dbReference type="PANTHER" id="PTHR43443:SF1">
    <property type="entry name" value="3-HEXULOSE-6-PHOSPHATE ISOMERASE"/>
    <property type="match status" value="1"/>
</dbReference>
<dbReference type="EMBL" id="LT607756">
    <property type="protein sequence ID" value="SCG86163.1"/>
    <property type="molecule type" value="Genomic_DNA"/>
</dbReference>
<dbReference type="InterPro" id="IPR017552">
    <property type="entry name" value="PHI/rmpB"/>
</dbReference>
<evidence type="ECO:0000259" key="2">
    <source>
        <dbReference type="PROSITE" id="PS51464"/>
    </source>
</evidence>
<comment type="similarity">
    <text evidence="1">Belongs to the SIS family. PHI subfamily.</text>
</comment>
<dbReference type="GO" id="GO:0097367">
    <property type="term" value="F:carbohydrate derivative binding"/>
    <property type="evidence" value="ECO:0007669"/>
    <property type="project" value="InterPro"/>
</dbReference>
<dbReference type="InterPro" id="IPR046348">
    <property type="entry name" value="SIS_dom_sf"/>
</dbReference>
<proteinExistence type="inferred from homology"/>
<dbReference type="Gene3D" id="3.40.50.10490">
    <property type="entry name" value="Glucose-6-phosphate isomerase like protein, domain 1"/>
    <property type="match status" value="1"/>
</dbReference>
<dbReference type="InterPro" id="IPR001347">
    <property type="entry name" value="SIS_dom"/>
</dbReference>
<reference evidence="3 4" key="1">
    <citation type="submission" date="2016-08" db="EMBL/GenBank/DDBJ databases">
        <authorList>
            <person name="Seilhamer J.J."/>
        </authorList>
    </citation>
    <scope>NUCLEOTIDE SEQUENCE [LARGE SCALE GENOMIC DNA]</scope>
    <source>
        <strain evidence="3">Buetzberg</strain>
    </source>
</reference>
<organism evidence="3 4">
    <name type="scientific">Methanobacterium congolense</name>
    <dbReference type="NCBI Taxonomy" id="118062"/>
    <lineage>
        <taxon>Archaea</taxon>
        <taxon>Methanobacteriati</taxon>
        <taxon>Methanobacteriota</taxon>
        <taxon>Methanomada group</taxon>
        <taxon>Methanobacteria</taxon>
        <taxon>Methanobacteriales</taxon>
        <taxon>Methanobacteriaceae</taxon>
        <taxon>Methanobacterium</taxon>
    </lineage>
</organism>